<dbReference type="AlphaFoldDB" id="A0A0H3AI09"/>
<keyword evidence="3 5" id="KW-1133">Transmembrane helix</keyword>
<dbReference type="KEGG" id="vco:VC0395_A0819"/>
<dbReference type="EMBL" id="CP000627">
    <property type="protein sequence ID" value="ABQ19961.1"/>
    <property type="molecule type" value="Genomic_DNA"/>
</dbReference>
<dbReference type="Gene3D" id="1.20.120.1630">
    <property type="match status" value="1"/>
</dbReference>
<evidence type="ECO:0000313" key="7">
    <source>
        <dbReference type="Proteomes" id="UP000000249"/>
    </source>
</evidence>
<feature type="transmembrane region" description="Helical" evidence="5">
    <location>
        <begin position="39"/>
        <end position="60"/>
    </location>
</feature>
<feature type="transmembrane region" description="Helical" evidence="5">
    <location>
        <begin position="95"/>
        <end position="124"/>
    </location>
</feature>
<sequence length="155" mass="17553">MIMKNLELKVPPVAVFLVALALIHLSSILFPTLTITLPWPSLVMALCFCSSGFWGIAGLLEFRRFKTTVNPMAPDLAATVVDSGVFALSRNPMYLGLLLLLFGLAYWQENALSLVIVGGFLLYMNQYQIEPEERILEAKFGEAYLHYKKRVRRWL</sequence>
<dbReference type="PATRIC" id="fig|345073.21.peg.1282"/>
<dbReference type="PANTHER" id="PTHR12714:SF24">
    <property type="entry name" value="SLR1182 PROTEIN"/>
    <property type="match status" value="1"/>
</dbReference>
<dbReference type="GO" id="GO:0016740">
    <property type="term" value="F:transferase activity"/>
    <property type="evidence" value="ECO:0007669"/>
    <property type="project" value="UniProtKB-ARBA"/>
</dbReference>
<evidence type="ECO:0000256" key="1">
    <source>
        <dbReference type="ARBA" id="ARBA00004127"/>
    </source>
</evidence>
<proteinExistence type="predicted"/>
<dbReference type="PANTHER" id="PTHR12714">
    <property type="entry name" value="PROTEIN-S ISOPRENYLCYSTEINE O-METHYLTRANSFERASE"/>
    <property type="match status" value="1"/>
</dbReference>
<dbReference type="eggNOG" id="COG2020">
    <property type="taxonomic scope" value="Bacteria"/>
</dbReference>
<dbReference type="OrthoDB" id="9811969at2"/>
<protein>
    <recommendedName>
        <fullName evidence="8">Isoprenylcysteine carboxyl methyltransferase family protein</fullName>
    </recommendedName>
</protein>
<name>A0A0H3AI09_VIBC3</name>
<gene>
    <name evidence="6" type="ordered locus">VC0395_A0819</name>
</gene>
<evidence type="ECO:0000313" key="6">
    <source>
        <dbReference type="EMBL" id="ABQ19961.1"/>
    </source>
</evidence>
<evidence type="ECO:0000256" key="5">
    <source>
        <dbReference type="SAM" id="Phobius"/>
    </source>
</evidence>
<comment type="subcellular location">
    <subcellularLocation>
        <location evidence="1">Endomembrane system</location>
        <topology evidence="1">Multi-pass membrane protein</topology>
    </subcellularLocation>
</comment>
<dbReference type="Pfam" id="PF04191">
    <property type="entry name" value="PEMT"/>
    <property type="match status" value="1"/>
</dbReference>
<keyword evidence="4 5" id="KW-0472">Membrane</keyword>
<evidence type="ECO:0000256" key="3">
    <source>
        <dbReference type="ARBA" id="ARBA00022989"/>
    </source>
</evidence>
<keyword evidence="2 5" id="KW-0812">Transmembrane</keyword>
<dbReference type="InterPro" id="IPR007318">
    <property type="entry name" value="Phopholipid_MeTrfase"/>
</dbReference>
<dbReference type="Proteomes" id="UP000000249">
    <property type="component" value="Chromosome 1"/>
</dbReference>
<accession>A0A0H3AI09</accession>
<evidence type="ECO:0000256" key="4">
    <source>
        <dbReference type="ARBA" id="ARBA00023136"/>
    </source>
</evidence>
<organism evidence="6 7">
    <name type="scientific">Vibrio cholerae serotype O1 (strain ATCC 39541 / Classical Ogawa 395 / O395)</name>
    <dbReference type="NCBI Taxonomy" id="345073"/>
    <lineage>
        <taxon>Bacteria</taxon>
        <taxon>Pseudomonadati</taxon>
        <taxon>Pseudomonadota</taxon>
        <taxon>Gammaproteobacteria</taxon>
        <taxon>Vibrionales</taxon>
        <taxon>Vibrionaceae</taxon>
        <taxon>Vibrio</taxon>
    </lineage>
</organism>
<evidence type="ECO:0008006" key="8">
    <source>
        <dbReference type="Google" id="ProtNLM"/>
    </source>
</evidence>
<evidence type="ECO:0000256" key="2">
    <source>
        <dbReference type="ARBA" id="ARBA00022692"/>
    </source>
</evidence>
<reference evidence="6 7" key="1">
    <citation type="submission" date="2007-03" db="EMBL/GenBank/DDBJ databases">
        <authorList>
            <person name="Heidelberg J."/>
        </authorList>
    </citation>
    <scope>NUCLEOTIDE SEQUENCE [LARGE SCALE GENOMIC DNA]</scope>
    <source>
        <strain evidence="7">ATCC 39541 / Classical Ogawa 395 / O395</strain>
    </source>
</reference>
<dbReference type="GO" id="GO:0012505">
    <property type="term" value="C:endomembrane system"/>
    <property type="evidence" value="ECO:0007669"/>
    <property type="project" value="UniProtKB-SubCell"/>
</dbReference>
<dbReference type="KEGG" id="vcr:VC395_1318"/>
<feature type="transmembrane region" description="Helical" evidence="5">
    <location>
        <begin position="12"/>
        <end position="33"/>
    </location>
</feature>